<dbReference type="STRING" id="1245745.A0A0A2VDN1"/>
<dbReference type="InterPro" id="IPR027417">
    <property type="entry name" value="P-loop_NTPase"/>
</dbReference>
<dbReference type="PANTHER" id="PTHR10285">
    <property type="entry name" value="URIDINE KINASE"/>
    <property type="match status" value="1"/>
</dbReference>
<dbReference type="AlphaFoldDB" id="A0A0A2VDN1"/>
<dbReference type="InterPro" id="IPR006083">
    <property type="entry name" value="PRK/URK"/>
</dbReference>
<comment type="caution">
    <text evidence="2">The sequence shown here is derived from an EMBL/GenBank/DDBJ whole genome shotgun (WGS) entry which is preliminary data.</text>
</comment>
<sequence>MEEQVQRLSNKVWQIYQTTPADKRVLIGVAGIPGSGKTTFAEAITTRINEIASKQTPESPTPAAFLPMDGFHYPRSYLSAQADAALYQSRRGASFTFDAAKFLGVIRKLRNAPLEDEIKAPSFDHAVKDPIEDDITIGPTQRIVIAEGNYVALNADIWRDAAALFDELWFVDIDFDRARERLAARHVKAGIVTSLQDGYKRADENDLINGKDIVENRMPIQEMISSFDDDGWSPGV</sequence>
<feature type="domain" description="Phosphoribulokinase/uridine kinase" evidence="1">
    <location>
        <begin position="26"/>
        <end position="176"/>
    </location>
</feature>
<dbReference type="eggNOG" id="KOG2702">
    <property type="taxonomic scope" value="Eukaryota"/>
</dbReference>
<name>A0A0A2VDN1_BEABA</name>
<dbReference type="HOGENOM" id="CLU_067202_1_1_1"/>
<dbReference type="GO" id="GO:0016301">
    <property type="term" value="F:kinase activity"/>
    <property type="evidence" value="ECO:0007669"/>
    <property type="project" value="UniProtKB-KW"/>
</dbReference>
<dbReference type="Pfam" id="PF00485">
    <property type="entry name" value="PRK"/>
    <property type="match status" value="1"/>
</dbReference>
<dbReference type="Proteomes" id="UP000030106">
    <property type="component" value="Unassembled WGS sequence"/>
</dbReference>
<keyword evidence="2" id="KW-0808">Transferase</keyword>
<evidence type="ECO:0000313" key="3">
    <source>
        <dbReference type="Proteomes" id="UP000030106"/>
    </source>
</evidence>
<dbReference type="SUPFAM" id="SSF52540">
    <property type="entry name" value="P-loop containing nucleoside triphosphate hydrolases"/>
    <property type="match status" value="1"/>
</dbReference>
<keyword evidence="2" id="KW-0418">Kinase</keyword>
<accession>A0A0A2VDN1</accession>
<protein>
    <submittedName>
        <fullName evidence="2">Putative uridine kinase</fullName>
    </submittedName>
</protein>
<organism evidence="2 3">
    <name type="scientific">Beauveria bassiana D1-5</name>
    <dbReference type="NCBI Taxonomy" id="1245745"/>
    <lineage>
        <taxon>Eukaryota</taxon>
        <taxon>Fungi</taxon>
        <taxon>Dikarya</taxon>
        <taxon>Ascomycota</taxon>
        <taxon>Pezizomycotina</taxon>
        <taxon>Sordariomycetes</taxon>
        <taxon>Hypocreomycetidae</taxon>
        <taxon>Hypocreales</taxon>
        <taxon>Cordycipitaceae</taxon>
        <taxon>Beauveria</taxon>
    </lineage>
</organism>
<dbReference type="OrthoDB" id="6362633at2759"/>
<evidence type="ECO:0000259" key="1">
    <source>
        <dbReference type="Pfam" id="PF00485"/>
    </source>
</evidence>
<proteinExistence type="predicted"/>
<dbReference type="Gene3D" id="3.40.50.300">
    <property type="entry name" value="P-loop containing nucleotide triphosphate hydrolases"/>
    <property type="match status" value="2"/>
</dbReference>
<dbReference type="EMBL" id="ANFO01001118">
    <property type="protein sequence ID" value="KGQ04160.1"/>
    <property type="molecule type" value="Genomic_DNA"/>
</dbReference>
<dbReference type="GO" id="GO:0005524">
    <property type="term" value="F:ATP binding"/>
    <property type="evidence" value="ECO:0007669"/>
    <property type="project" value="InterPro"/>
</dbReference>
<reference evidence="2 3" key="1">
    <citation type="submission" date="2012-10" db="EMBL/GenBank/DDBJ databases">
        <title>Genome sequencing and analysis of entomopathogenic fungi Beauveria bassiana D1-5.</title>
        <authorList>
            <person name="Li Q."/>
            <person name="Wang L."/>
            <person name="Zhang Z."/>
            <person name="Wang Q."/>
            <person name="Ren J."/>
            <person name="Wang M."/>
            <person name="Xu W."/>
            <person name="Wang J."/>
            <person name="Lu Y."/>
            <person name="Du Q."/>
            <person name="Sun Z."/>
        </authorList>
    </citation>
    <scope>NUCLEOTIDE SEQUENCE [LARGE SCALE GENOMIC DNA]</scope>
    <source>
        <strain evidence="2 3">D1-5</strain>
    </source>
</reference>
<gene>
    <name evidence="2" type="ORF">BBAD15_g10613</name>
</gene>
<evidence type="ECO:0000313" key="2">
    <source>
        <dbReference type="EMBL" id="KGQ04160.1"/>
    </source>
</evidence>